<dbReference type="CDD" id="cd01741">
    <property type="entry name" value="GATase1_1"/>
    <property type="match status" value="1"/>
</dbReference>
<dbReference type="AlphaFoldDB" id="A0A1I2BHK2"/>
<feature type="domain" description="Glutamine amidotransferase" evidence="1">
    <location>
        <begin position="73"/>
        <end position="176"/>
    </location>
</feature>
<dbReference type="RefSeq" id="WP_149757105.1">
    <property type="nucleotide sequence ID" value="NZ_FOMS01000011.1"/>
</dbReference>
<name>A0A1I2BHK2_9RHOB</name>
<proteinExistence type="predicted"/>
<evidence type="ECO:0000259" key="1">
    <source>
        <dbReference type="Pfam" id="PF00117"/>
    </source>
</evidence>
<dbReference type="GO" id="GO:0016740">
    <property type="term" value="F:transferase activity"/>
    <property type="evidence" value="ECO:0007669"/>
    <property type="project" value="UniProtKB-KW"/>
</dbReference>
<protein>
    <submittedName>
        <fullName evidence="2">GMP synthase-Glutamine amidotransferase</fullName>
    </submittedName>
</protein>
<dbReference type="EMBL" id="FOMS01000011">
    <property type="protein sequence ID" value="SFE55655.1"/>
    <property type="molecule type" value="Genomic_DNA"/>
</dbReference>
<organism evidence="2 3">
    <name type="scientific">Roseivivax sediminis</name>
    <dbReference type="NCBI Taxonomy" id="936889"/>
    <lineage>
        <taxon>Bacteria</taxon>
        <taxon>Pseudomonadati</taxon>
        <taxon>Pseudomonadota</taxon>
        <taxon>Alphaproteobacteria</taxon>
        <taxon>Rhodobacterales</taxon>
        <taxon>Roseobacteraceae</taxon>
        <taxon>Roseivivax</taxon>
    </lineage>
</organism>
<evidence type="ECO:0000313" key="3">
    <source>
        <dbReference type="Proteomes" id="UP000325289"/>
    </source>
</evidence>
<evidence type="ECO:0000313" key="2">
    <source>
        <dbReference type="EMBL" id="SFE55655.1"/>
    </source>
</evidence>
<dbReference type="SUPFAM" id="SSF52317">
    <property type="entry name" value="Class I glutamine amidotransferase-like"/>
    <property type="match status" value="1"/>
</dbReference>
<dbReference type="Pfam" id="PF00117">
    <property type="entry name" value="GATase"/>
    <property type="match status" value="1"/>
</dbReference>
<keyword evidence="2" id="KW-0315">Glutamine amidotransferase</keyword>
<dbReference type="PANTHER" id="PTHR42695">
    <property type="entry name" value="GLUTAMINE AMIDOTRANSFERASE YLR126C-RELATED"/>
    <property type="match status" value="1"/>
</dbReference>
<dbReference type="InterPro" id="IPR029062">
    <property type="entry name" value="Class_I_gatase-like"/>
</dbReference>
<gene>
    <name evidence="2" type="ORF">SAMN04515678_11152</name>
</gene>
<dbReference type="Gene3D" id="3.40.50.880">
    <property type="match status" value="1"/>
</dbReference>
<keyword evidence="2" id="KW-0808">Transferase</keyword>
<dbReference type="OrthoDB" id="7365442at2"/>
<dbReference type="GO" id="GO:0005829">
    <property type="term" value="C:cytosol"/>
    <property type="evidence" value="ECO:0007669"/>
    <property type="project" value="TreeGrafter"/>
</dbReference>
<dbReference type="InterPro" id="IPR044992">
    <property type="entry name" value="ChyE-like"/>
</dbReference>
<reference evidence="2 3" key="1">
    <citation type="submission" date="2016-10" db="EMBL/GenBank/DDBJ databases">
        <authorList>
            <person name="Varghese N."/>
            <person name="Submissions S."/>
        </authorList>
    </citation>
    <scope>NUCLEOTIDE SEQUENCE [LARGE SCALE GENOMIC DNA]</scope>
    <source>
        <strain evidence="3">YIM D21,KCTC 23444,ACCC 10710</strain>
    </source>
</reference>
<dbReference type="Proteomes" id="UP000325289">
    <property type="component" value="Unassembled WGS sequence"/>
</dbReference>
<dbReference type="PROSITE" id="PS51273">
    <property type="entry name" value="GATASE_TYPE_1"/>
    <property type="match status" value="1"/>
</dbReference>
<keyword evidence="3" id="KW-1185">Reference proteome</keyword>
<sequence length="227" mass="24818">MKIGILQTGLVPDSLSARWGQYSDMFGALLTSRGFDTEAWSVVENEFPPGPEAADGWLITGSRHGAYEDHAWIPPLEELIRDIHASDRPLVGVCFGHQIIAQALGGTVEKYPGGWAVGAHTYEFGDGPKTINAWHQDQVVARPEGAQLVATNPFCENAALLYGDSIYTVQAHPEFDDAFTQALIDERGPGIVPDALLEGARAKLGAPSDRLSVIDQFERFFRTRRLT</sequence>
<accession>A0A1I2BHK2</accession>
<dbReference type="InterPro" id="IPR017926">
    <property type="entry name" value="GATASE"/>
</dbReference>
<dbReference type="PANTHER" id="PTHR42695:SF5">
    <property type="entry name" value="GLUTAMINE AMIDOTRANSFERASE YLR126C-RELATED"/>
    <property type="match status" value="1"/>
</dbReference>